<gene>
    <name evidence="1" type="ORF">OIU79_015596</name>
</gene>
<evidence type="ECO:0000313" key="2">
    <source>
        <dbReference type="Proteomes" id="UP001151532"/>
    </source>
</evidence>
<dbReference type="OrthoDB" id="1653034at2759"/>
<organism evidence="1 2">
    <name type="scientific">Salix purpurea</name>
    <name type="common">Purple osier willow</name>
    <dbReference type="NCBI Taxonomy" id="77065"/>
    <lineage>
        <taxon>Eukaryota</taxon>
        <taxon>Viridiplantae</taxon>
        <taxon>Streptophyta</taxon>
        <taxon>Embryophyta</taxon>
        <taxon>Tracheophyta</taxon>
        <taxon>Spermatophyta</taxon>
        <taxon>Magnoliopsida</taxon>
        <taxon>eudicotyledons</taxon>
        <taxon>Gunneridae</taxon>
        <taxon>Pentapetalae</taxon>
        <taxon>rosids</taxon>
        <taxon>fabids</taxon>
        <taxon>Malpighiales</taxon>
        <taxon>Salicaceae</taxon>
        <taxon>Saliceae</taxon>
        <taxon>Salix</taxon>
    </lineage>
</organism>
<accession>A0A9Q0SQH3</accession>
<name>A0A9Q0SQH3_SALPP</name>
<protein>
    <submittedName>
        <fullName evidence="1">Uncharacterized protein</fullName>
    </submittedName>
</protein>
<dbReference type="Proteomes" id="UP001151532">
    <property type="component" value="Chromosome 2"/>
</dbReference>
<comment type="caution">
    <text evidence="1">The sequence shown here is derived from an EMBL/GenBank/DDBJ whole genome shotgun (WGS) entry which is preliminary data.</text>
</comment>
<proteinExistence type="predicted"/>
<dbReference type="EMBL" id="JAPFFK010000019">
    <property type="protein sequence ID" value="KAJ6685605.1"/>
    <property type="molecule type" value="Genomic_DNA"/>
</dbReference>
<keyword evidence="2" id="KW-1185">Reference proteome</keyword>
<dbReference type="AlphaFoldDB" id="A0A9Q0SQH3"/>
<evidence type="ECO:0000313" key="1">
    <source>
        <dbReference type="EMBL" id="KAJ6685605.1"/>
    </source>
</evidence>
<reference evidence="1" key="1">
    <citation type="submission" date="2022-11" db="EMBL/GenBank/DDBJ databases">
        <authorList>
            <person name="Hyden B.L."/>
            <person name="Feng K."/>
            <person name="Yates T."/>
            <person name="Jawdy S."/>
            <person name="Smart L.B."/>
            <person name="Muchero W."/>
        </authorList>
    </citation>
    <scope>NUCLEOTIDE SEQUENCE</scope>
    <source>
        <tissue evidence="1">Shoot tip</tissue>
    </source>
</reference>
<reference evidence="1" key="2">
    <citation type="journal article" date="2023" name="Int. J. Mol. Sci.">
        <title>De Novo Assembly and Annotation of 11 Diverse Shrub Willow (Salix) Genomes Reveals Novel Gene Organization in Sex-Linked Regions.</title>
        <authorList>
            <person name="Hyden B."/>
            <person name="Feng K."/>
            <person name="Yates T.B."/>
            <person name="Jawdy S."/>
            <person name="Cereghino C."/>
            <person name="Smart L.B."/>
            <person name="Muchero W."/>
        </authorList>
    </citation>
    <scope>NUCLEOTIDE SEQUENCE</scope>
    <source>
        <tissue evidence="1">Shoot tip</tissue>
    </source>
</reference>
<sequence length="43" mass="4936">MVLMRLKKQQHPNLVMNSSEGALLRIRDELLLYMFLIGEGACC</sequence>